<evidence type="ECO:0000256" key="1">
    <source>
        <dbReference type="ARBA" id="ARBA00010617"/>
    </source>
</evidence>
<dbReference type="PANTHER" id="PTHR46696">
    <property type="entry name" value="P450, PUTATIVE (EUROFUNG)-RELATED"/>
    <property type="match status" value="1"/>
</dbReference>
<dbReference type="PANTHER" id="PTHR46696:SF4">
    <property type="entry name" value="BIOTIN BIOSYNTHESIS CYTOCHROME P450"/>
    <property type="match status" value="1"/>
</dbReference>
<evidence type="ECO:0000256" key="6">
    <source>
        <dbReference type="ARBA" id="ARBA00023033"/>
    </source>
</evidence>
<dbReference type="GO" id="GO:0020037">
    <property type="term" value="F:heme binding"/>
    <property type="evidence" value="ECO:0007669"/>
    <property type="project" value="InterPro"/>
</dbReference>
<dbReference type="GO" id="GO:0005506">
    <property type="term" value="F:iron ion binding"/>
    <property type="evidence" value="ECO:0007669"/>
    <property type="project" value="InterPro"/>
</dbReference>
<sequence>MQALRFAAALYRARFDIVYHGYVRRDPMSRLHLKPGRDNPYAIYDTVRAGGDLVPTRLGNYVTASYPICSSILRDRRFGVRSSEINGPGAPGDSLDMSFLDRNPPDHTRLRRVAQPAFSPRQIGGYRGLIERSVDELLDRALAKGTFDLVPAFAAPLPIAVITDLLGIPEADAGRFAKHGATIGGAIDGIRGLRHAAELKAASDALDTVLTDLITLRRQEPADDAVSHILAAEGDQIQSSEILPMCRLLLVAGFETTVNLIGNAVNALLDHPAQWADLCADPARLAEKAVEETLRWDPPVQRTARCAFEDIEAGGRVVKRDQFVITLIGAANRDPSVFSRAGTFDIHRTPEADHLAFSGGIHYCVGAPLARLEAVIALQRLAERMPNLRRAGAIRRRNATLIRGPIEFPVHADRRVLTSH</sequence>
<organism evidence="8 9">
    <name type="scientific">Actinoplanes lutulentus</name>
    <dbReference type="NCBI Taxonomy" id="1287878"/>
    <lineage>
        <taxon>Bacteria</taxon>
        <taxon>Bacillati</taxon>
        <taxon>Actinomycetota</taxon>
        <taxon>Actinomycetes</taxon>
        <taxon>Micromonosporales</taxon>
        <taxon>Micromonosporaceae</taxon>
        <taxon>Actinoplanes</taxon>
    </lineage>
</organism>
<evidence type="ECO:0000256" key="3">
    <source>
        <dbReference type="ARBA" id="ARBA00022723"/>
    </source>
</evidence>
<dbReference type="Gene3D" id="1.10.630.10">
    <property type="entry name" value="Cytochrome P450"/>
    <property type="match status" value="1"/>
</dbReference>
<dbReference type="Proteomes" id="UP000249341">
    <property type="component" value="Unassembled WGS sequence"/>
</dbReference>
<evidence type="ECO:0000313" key="9">
    <source>
        <dbReference type="Proteomes" id="UP000249341"/>
    </source>
</evidence>
<dbReference type="RefSeq" id="WP_111653911.1">
    <property type="nucleotide sequence ID" value="NZ_JACHWI010000016.1"/>
</dbReference>
<dbReference type="InterPro" id="IPR036396">
    <property type="entry name" value="Cyt_P450_sf"/>
</dbReference>
<keyword evidence="3 7" id="KW-0479">Metal-binding</keyword>
<dbReference type="FunFam" id="1.10.630.10:FF:000018">
    <property type="entry name" value="Cytochrome P450 monooxygenase"/>
    <property type="match status" value="1"/>
</dbReference>
<dbReference type="InterPro" id="IPR001128">
    <property type="entry name" value="Cyt_P450"/>
</dbReference>
<evidence type="ECO:0000256" key="7">
    <source>
        <dbReference type="RuleBase" id="RU000461"/>
    </source>
</evidence>
<evidence type="ECO:0000256" key="4">
    <source>
        <dbReference type="ARBA" id="ARBA00023002"/>
    </source>
</evidence>
<dbReference type="InterPro" id="IPR002397">
    <property type="entry name" value="Cyt_P450_B"/>
</dbReference>
<keyword evidence="2 7" id="KW-0349">Heme</keyword>
<dbReference type="PRINTS" id="PR00359">
    <property type="entry name" value="BP450"/>
</dbReference>
<evidence type="ECO:0008006" key="10">
    <source>
        <dbReference type="Google" id="ProtNLM"/>
    </source>
</evidence>
<dbReference type="GO" id="GO:0017000">
    <property type="term" value="P:antibiotic biosynthetic process"/>
    <property type="evidence" value="ECO:0007669"/>
    <property type="project" value="UniProtKB-ARBA"/>
</dbReference>
<keyword evidence="4 7" id="KW-0560">Oxidoreductase</keyword>
<keyword evidence="5 7" id="KW-0408">Iron</keyword>
<evidence type="ECO:0000313" key="8">
    <source>
        <dbReference type="EMBL" id="RAK27376.1"/>
    </source>
</evidence>
<dbReference type="GO" id="GO:0008395">
    <property type="term" value="F:steroid hydroxylase activity"/>
    <property type="evidence" value="ECO:0007669"/>
    <property type="project" value="TreeGrafter"/>
</dbReference>
<keyword evidence="6 7" id="KW-0503">Monooxygenase</keyword>
<reference evidence="8 9" key="1">
    <citation type="submission" date="2018-06" db="EMBL/GenBank/DDBJ databases">
        <title>Genomic Encyclopedia of Type Strains, Phase III (KMG-III): the genomes of soil and plant-associated and newly described type strains.</title>
        <authorList>
            <person name="Whitman W."/>
        </authorList>
    </citation>
    <scope>NUCLEOTIDE SEQUENCE [LARGE SCALE GENOMIC DNA]</scope>
    <source>
        <strain evidence="8 9">CGMCC 4.7090</strain>
    </source>
</reference>
<proteinExistence type="inferred from homology"/>
<comment type="similarity">
    <text evidence="1 7">Belongs to the cytochrome P450 family.</text>
</comment>
<dbReference type="OrthoDB" id="4156795at2"/>
<gene>
    <name evidence="8" type="ORF">B0I29_12310</name>
</gene>
<dbReference type="GO" id="GO:0036199">
    <property type="term" value="F:cholest-4-en-3-one 26-monooxygenase activity"/>
    <property type="evidence" value="ECO:0007669"/>
    <property type="project" value="TreeGrafter"/>
</dbReference>
<dbReference type="EMBL" id="QLMJ01000023">
    <property type="protein sequence ID" value="RAK27376.1"/>
    <property type="molecule type" value="Genomic_DNA"/>
</dbReference>
<comment type="caution">
    <text evidence="8">The sequence shown here is derived from an EMBL/GenBank/DDBJ whole genome shotgun (WGS) entry which is preliminary data.</text>
</comment>
<accession>A0A327YZN1</accession>
<evidence type="ECO:0000256" key="5">
    <source>
        <dbReference type="ARBA" id="ARBA00023004"/>
    </source>
</evidence>
<dbReference type="AlphaFoldDB" id="A0A327YZN1"/>
<dbReference type="GO" id="GO:0006707">
    <property type="term" value="P:cholesterol catabolic process"/>
    <property type="evidence" value="ECO:0007669"/>
    <property type="project" value="TreeGrafter"/>
</dbReference>
<dbReference type="SUPFAM" id="SSF48264">
    <property type="entry name" value="Cytochrome P450"/>
    <property type="match status" value="1"/>
</dbReference>
<keyword evidence="9" id="KW-1185">Reference proteome</keyword>
<evidence type="ECO:0000256" key="2">
    <source>
        <dbReference type="ARBA" id="ARBA00022617"/>
    </source>
</evidence>
<dbReference type="PROSITE" id="PS00086">
    <property type="entry name" value="CYTOCHROME_P450"/>
    <property type="match status" value="1"/>
</dbReference>
<dbReference type="Pfam" id="PF00067">
    <property type="entry name" value="p450"/>
    <property type="match status" value="1"/>
</dbReference>
<name>A0A327YZN1_9ACTN</name>
<dbReference type="CDD" id="cd20625">
    <property type="entry name" value="CYP164-like"/>
    <property type="match status" value="1"/>
</dbReference>
<dbReference type="InterPro" id="IPR017972">
    <property type="entry name" value="Cyt_P450_CS"/>
</dbReference>
<protein>
    <recommendedName>
        <fullName evidence="10">Cytochrome P450</fullName>
    </recommendedName>
</protein>